<proteinExistence type="predicted"/>
<dbReference type="EMBL" id="LR797257">
    <property type="protein sequence ID" value="CAB4198236.1"/>
    <property type="molecule type" value="Genomic_DNA"/>
</dbReference>
<sequence length="98" mass="11246">MTNLELKVKALEMALKNFQTDGLRRHLEIADEIYNYLKSCPQSKSIPDDVNQDDSIKLISVDKNSFVLKDGEDEHHIRITKDNKFLCEGTISHSVTVR</sequence>
<protein>
    <submittedName>
        <fullName evidence="1">Uncharacterized protein</fullName>
    </submittedName>
</protein>
<reference evidence="1" key="1">
    <citation type="submission" date="2020-05" db="EMBL/GenBank/DDBJ databases">
        <authorList>
            <person name="Chiriac C."/>
            <person name="Salcher M."/>
            <person name="Ghai R."/>
            <person name="Kavagutti S V."/>
        </authorList>
    </citation>
    <scope>NUCLEOTIDE SEQUENCE</scope>
</reference>
<accession>A0A6J5RVS5</accession>
<evidence type="ECO:0000313" key="1">
    <source>
        <dbReference type="EMBL" id="CAB4198236.1"/>
    </source>
</evidence>
<name>A0A6J5RVS5_9CAUD</name>
<organism evidence="1">
    <name type="scientific">uncultured Caudovirales phage</name>
    <dbReference type="NCBI Taxonomy" id="2100421"/>
    <lineage>
        <taxon>Viruses</taxon>
        <taxon>Duplodnaviria</taxon>
        <taxon>Heunggongvirae</taxon>
        <taxon>Uroviricota</taxon>
        <taxon>Caudoviricetes</taxon>
        <taxon>Peduoviridae</taxon>
        <taxon>Maltschvirus</taxon>
        <taxon>Maltschvirus maltsch</taxon>
    </lineage>
</organism>
<gene>
    <name evidence="1" type="ORF">UFOVP1311_63</name>
</gene>